<dbReference type="RefSeq" id="WP_185819115.1">
    <property type="nucleotide sequence ID" value="NZ_JACMYG010000042.1"/>
</dbReference>
<proteinExistence type="predicted"/>
<protein>
    <recommendedName>
        <fullName evidence="4">DUF695 domain-containing protein</fullName>
    </recommendedName>
</protein>
<evidence type="ECO:0000313" key="2">
    <source>
        <dbReference type="EMBL" id="MBC2693204.1"/>
    </source>
</evidence>
<evidence type="ECO:0008006" key="4">
    <source>
        <dbReference type="Google" id="ProtNLM"/>
    </source>
</evidence>
<dbReference type="EMBL" id="JACMYG010000042">
    <property type="protein sequence ID" value="MBC2693204.1"/>
    <property type="molecule type" value="Genomic_DNA"/>
</dbReference>
<comment type="caution">
    <text evidence="2">The sequence shown here is derived from an EMBL/GenBank/DDBJ whole genome shotgun (WGS) entry which is preliminary data.</text>
</comment>
<organism evidence="2 3">
    <name type="scientific">Pseudomonas kielensis</name>
    <dbReference type="NCBI Taxonomy" id="2762577"/>
    <lineage>
        <taxon>Bacteria</taxon>
        <taxon>Pseudomonadati</taxon>
        <taxon>Pseudomonadota</taxon>
        <taxon>Gammaproteobacteria</taxon>
        <taxon>Pseudomonadales</taxon>
        <taxon>Pseudomonadaceae</taxon>
        <taxon>Pseudomonas</taxon>
    </lineage>
</organism>
<keyword evidence="3" id="KW-1185">Reference proteome</keyword>
<sequence>MFSLSFLRPLLGIFLPATVEAGPAALEPGSAAPTKEERYCAPRYSDLAIWFEDLTDVPERVWGVGVAPAQGMDEEWFNAVLGYAEASERRYAVPGVLSGVRVKVCSENLGQFTWVLRQVSQRLGTNPWKRDLSEPGYAEIWFSHKPLFPPKGKHHW</sequence>
<accession>A0A7X1L0K4</accession>
<feature type="chain" id="PRO_5031179132" description="DUF695 domain-containing protein" evidence="1">
    <location>
        <begin position="22"/>
        <end position="156"/>
    </location>
</feature>
<evidence type="ECO:0000313" key="3">
    <source>
        <dbReference type="Proteomes" id="UP000526003"/>
    </source>
</evidence>
<name>A0A7X1L0K4_9PSED</name>
<reference evidence="2 3" key="1">
    <citation type="submission" date="2020-08" db="EMBL/GenBank/DDBJ databases">
        <title>Pseudomonas sp. nov.</title>
        <authorList>
            <person name="Gieschler S."/>
            <person name="Fiedler G."/>
            <person name="Brinks E."/>
            <person name="Boehnlein C."/>
            <person name="Franz C.M.A.P."/>
            <person name="Kabisch J."/>
        </authorList>
    </citation>
    <scope>NUCLEOTIDE SEQUENCE [LARGE SCALE GENOMIC DNA]</scope>
    <source>
        <strain evidence="2 3">MBT-1</strain>
    </source>
</reference>
<feature type="signal peptide" evidence="1">
    <location>
        <begin position="1"/>
        <end position="21"/>
    </location>
</feature>
<gene>
    <name evidence="2" type="ORF">H7995_25785</name>
</gene>
<dbReference type="Proteomes" id="UP000526003">
    <property type="component" value="Unassembled WGS sequence"/>
</dbReference>
<dbReference type="AlphaFoldDB" id="A0A7X1L0K4"/>
<evidence type="ECO:0000256" key="1">
    <source>
        <dbReference type="SAM" id="SignalP"/>
    </source>
</evidence>
<keyword evidence="1" id="KW-0732">Signal</keyword>